<dbReference type="Proteomes" id="UP000356253">
    <property type="component" value="Unassembled WGS sequence"/>
</dbReference>
<organism evidence="1 2">
    <name type="scientific">Mesonia oceanica</name>
    <dbReference type="NCBI Taxonomy" id="2687242"/>
    <lineage>
        <taxon>Bacteria</taxon>
        <taxon>Pseudomonadati</taxon>
        <taxon>Bacteroidota</taxon>
        <taxon>Flavobacteriia</taxon>
        <taxon>Flavobacteriales</taxon>
        <taxon>Flavobacteriaceae</taxon>
        <taxon>Mesonia</taxon>
    </lineage>
</organism>
<name>A0AC61YBJ8_9FLAO</name>
<comment type="caution">
    <text evidence="1">The sequence shown here is derived from an EMBL/GenBank/DDBJ whole genome shotgun (WGS) entry which is preliminary data.</text>
</comment>
<evidence type="ECO:0000313" key="2">
    <source>
        <dbReference type="Proteomes" id="UP000356253"/>
    </source>
</evidence>
<accession>A0AC61YBJ8</accession>
<keyword evidence="2" id="KW-1185">Reference proteome</keyword>
<proteinExistence type="predicted"/>
<protein>
    <submittedName>
        <fullName evidence="1">Ribosome hibernation promoting factor</fullName>
    </submittedName>
</protein>
<dbReference type="EMBL" id="CABVMM010000009">
    <property type="protein sequence ID" value="VVV01253.1"/>
    <property type="molecule type" value="Genomic_DNA"/>
</dbReference>
<reference evidence="1" key="1">
    <citation type="submission" date="2019-09" db="EMBL/GenBank/DDBJ databases">
        <authorList>
            <person name="Rodrigo-Torres L."/>
            <person name="Arahal R. D."/>
            <person name="Lucena T."/>
        </authorList>
    </citation>
    <scope>NUCLEOTIDE SEQUENCE</scope>
    <source>
        <strain evidence="1">ISS653</strain>
    </source>
</reference>
<gene>
    <name evidence="1" type="primary">hpf_2</name>
    <name evidence="1" type="ORF">FVB9532_02538</name>
</gene>
<evidence type="ECO:0000313" key="1">
    <source>
        <dbReference type="EMBL" id="VVV01253.1"/>
    </source>
</evidence>
<sequence length="100" mass="11685">MKINVQSVNFNADQKLILFIESRLSKLEKYFDKITNVDVFLKVQNTRSPENKITEILLHVPGDDIMVKKMNKKFEEGVDEGVNAVRRCLKKRKEKLLTYA</sequence>